<name>A0ABW5XF41_9MICO</name>
<protein>
    <submittedName>
        <fullName evidence="1">Uncharacterized protein</fullName>
    </submittedName>
</protein>
<accession>A0ABW5XF41</accession>
<dbReference type="InterPro" id="IPR036291">
    <property type="entry name" value="NAD(P)-bd_dom_sf"/>
</dbReference>
<dbReference type="SUPFAM" id="SSF51735">
    <property type="entry name" value="NAD(P)-binding Rossmann-fold domains"/>
    <property type="match status" value="1"/>
</dbReference>
<gene>
    <name evidence="1" type="ORF">ACFSYH_10305</name>
</gene>
<sequence>MYALTNVLEQNESAQLRSPLDGDFMAEPAQYPAAKAACEDIYRGNTDSLTIVRSGLIGGYGDSSGRTGYYTWRFAHPTSDDVLVPDPNFPVALIDVADLSSWLIDCAEQKHIGTFNATGSTTSLAEVLELSRQITRSTAVARVVEPEILSAFGVSSWAGPMSLPLWIDDPEWRYTATLDTSAAQAHGLRIRPLEETLRAALDYENHRPTPRLAGLSDDDERALRQYIAENQYRSEA</sequence>
<reference evidence="2" key="1">
    <citation type="journal article" date="2019" name="Int. J. Syst. Evol. Microbiol.">
        <title>The Global Catalogue of Microorganisms (GCM) 10K type strain sequencing project: providing services to taxonomists for standard genome sequencing and annotation.</title>
        <authorList>
            <consortium name="The Broad Institute Genomics Platform"/>
            <consortium name="The Broad Institute Genome Sequencing Center for Infectious Disease"/>
            <person name="Wu L."/>
            <person name="Ma J."/>
        </authorList>
    </citation>
    <scope>NUCLEOTIDE SEQUENCE [LARGE SCALE GENOMIC DNA]</scope>
    <source>
        <strain evidence="2">KCTC 33576</strain>
    </source>
</reference>
<evidence type="ECO:0000313" key="1">
    <source>
        <dbReference type="EMBL" id="MFD2840961.1"/>
    </source>
</evidence>
<evidence type="ECO:0000313" key="2">
    <source>
        <dbReference type="Proteomes" id="UP001597391"/>
    </source>
</evidence>
<organism evidence="1 2">
    <name type="scientific">Populibacterium corticicola</name>
    <dbReference type="NCBI Taxonomy" id="1812826"/>
    <lineage>
        <taxon>Bacteria</taxon>
        <taxon>Bacillati</taxon>
        <taxon>Actinomycetota</taxon>
        <taxon>Actinomycetes</taxon>
        <taxon>Micrococcales</taxon>
        <taxon>Jonesiaceae</taxon>
        <taxon>Populibacterium</taxon>
    </lineage>
</organism>
<keyword evidence="2" id="KW-1185">Reference proteome</keyword>
<dbReference type="Gene3D" id="3.40.50.720">
    <property type="entry name" value="NAD(P)-binding Rossmann-like Domain"/>
    <property type="match status" value="1"/>
</dbReference>
<comment type="caution">
    <text evidence="1">The sequence shown here is derived from an EMBL/GenBank/DDBJ whole genome shotgun (WGS) entry which is preliminary data.</text>
</comment>
<proteinExistence type="predicted"/>
<dbReference type="EMBL" id="JBHUOP010000004">
    <property type="protein sequence ID" value="MFD2840961.1"/>
    <property type="molecule type" value="Genomic_DNA"/>
</dbReference>
<dbReference type="Proteomes" id="UP001597391">
    <property type="component" value="Unassembled WGS sequence"/>
</dbReference>